<keyword evidence="6" id="KW-0175">Coiled coil</keyword>
<keyword evidence="2" id="KW-0235">DNA replication</keyword>
<dbReference type="GO" id="GO:0046872">
    <property type="term" value="F:metal ion binding"/>
    <property type="evidence" value="ECO:0007669"/>
    <property type="project" value="UniProtKB-KW"/>
</dbReference>
<dbReference type="Pfam" id="PF06156">
    <property type="entry name" value="YabA"/>
    <property type="match status" value="1"/>
</dbReference>
<gene>
    <name evidence="7" type="ORF">K8V35_03380</name>
    <name evidence="8" type="ORF">SAMN05192557_1383</name>
</gene>
<name>A0A662Z3N4_9STAP</name>
<dbReference type="AlphaFoldDB" id="A0A662Z3N4"/>
<evidence type="ECO:0000256" key="1">
    <source>
        <dbReference type="ARBA" id="ARBA00022490"/>
    </source>
</evidence>
<reference evidence="8 9" key="1">
    <citation type="submission" date="2016-10" db="EMBL/GenBank/DDBJ databases">
        <authorList>
            <person name="Varghese N."/>
            <person name="Submissions S."/>
        </authorList>
    </citation>
    <scope>NUCLEOTIDE SEQUENCE [LARGE SCALE GENOMIC DNA]</scope>
    <source>
        <strain evidence="8 9">IBRC-M10081</strain>
    </source>
</reference>
<keyword evidence="9" id="KW-1185">Reference proteome</keyword>
<keyword evidence="5" id="KW-0236">DNA replication inhibitor</keyword>
<evidence type="ECO:0000256" key="2">
    <source>
        <dbReference type="ARBA" id="ARBA00022705"/>
    </source>
</evidence>
<accession>A0A662Z3N4</accession>
<evidence type="ECO:0000256" key="4">
    <source>
        <dbReference type="ARBA" id="ARBA00022833"/>
    </source>
</evidence>
<organism evidence="8 9">
    <name type="scientific">Aliicoccus persicus</name>
    <dbReference type="NCBI Taxonomy" id="930138"/>
    <lineage>
        <taxon>Bacteria</taxon>
        <taxon>Bacillati</taxon>
        <taxon>Bacillota</taxon>
        <taxon>Bacilli</taxon>
        <taxon>Bacillales</taxon>
        <taxon>Staphylococcaceae</taxon>
        <taxon>Aliicoccus</taxon>
    </lineage>
</organism>
<dbReference type="Proteomes" id="UP000243605">
    <property type="component" value="Unassembled WGS sequence"/>
</dbReference>
<sequence>MRQEQLLNYIVQLEEKLSMMDKDLNEVKHAVVDLIEENITLQKQLEHYQNVHGEPHDTSYKDNTLQNLYDEGFHVCSTLFASPRNGEACIFCGEFIN</sequence>
<dbReference type="GO" id="GO:0008156">
    <property type="term" value="P:negative regulation of DNA replication"/>
    <property type="evidence" value="ECO:0007669"/>
    <property type="project" value="UniProtKB-KW"/>
</dbReference>
<keyword evidence="4" id="KW-0862">Zinc</keyword>
<evidence type="ECO:0000256" key="3">
    <source>
        <dbReference type="ARBA" id="ARBA00022723"/>
    </source>
</evidence>
<reference evidence="7" key="2">
    <citation type="journal article" date="2021" name="PeerJ">
        <title>Extensive microbial diversity within the chicken gut microbiome revealed by metagenomics and culture.</title>
        <authorList>
            <person name="Gilroy R."/>
            <person name="Ravi A."/>
            <person name="Getino M."/>
            <person name="Pursley I."/>
            <person name="Horton D.L."/>
            <person name="Alikhan N.F."/>
            <person name="Baker D."/>
            <person name="Gharbi K."/>
            <person name="Hall N."/>
            <person name="Watson M."/>
            <person name="Adriaenssens E.M."/>
            <person name="Foster-Nyarko E."/>
            <person name="Jarju S."/>
            <person name="Secka A."/>
            <person name="Antonio M."/>
            <person name="Oren A."/>
            <person name="Chaudhuri R.R."/>
            <person name="La Ragione R."/>
            <person name="Hildebrand F."/>
            <person name="Pallen M.J."/>
        </authorList>
    </citation>
    <scope>NUCLEOTIDE SEQUENCE</scope>
    <source>
        <strain evidence="7">6019</strain>
    </source>
</reference>
<protein>
    <submittedName>
        <fullName evidence="7">DNA replication initiation control protein YabA</fullName>
    </submittedName>
    <submittedName>
        <fullName evidence="8">Regulator of replication initiation timing</fullName>
    </submittedName>
</protein>
<dbReference type="InterPro" id="IPR010377">
    <property type="entry name" value="YabA"/>
</dbReference>
<dbReference type="EMBL" id="DYYI01000033">
    <property type="protein sequence ID" value="HJE19377.1"/>
    <property type="molecule type" value="Genomic_DNA"/>
</dbReference>
<feature type="coiled-coil region" evidence="6">
    <location>
        <begin position="10"/>
        <end position="51"/>
    </location>
</feature>
<evidence type="ECO:0000256" key="5">
    <source>
        <dbReference type="ARBA" id="ARBA00022880"/>
    </source>
</evidence>
<evidence type="ECO:0000313" key="8">
    <source>
        <dbReference type="EMBL" id="SEW05578.1"/>
    </source>
</evidence>
<keyword evidence="1" id="KW-0963">Cytoplasm</keyword>
<reference evidence="7" key="3">
    <citation type="submission" date="2021-09" db="EMBL/GenBank/DDBJ databases">
        <authorList>
            <person name="Gilroy R."/>
        </authorList>
    </citation>
    <scope>NUCLEOTIDE SEQUENCE</scope>
    <source>
        <strain evidence="7">6019</strain>
    </source>
</reference>
<keyword evidence="3" id="KW-0479">Metal-binding</keyword>
<evidence type="ECO:0000313" key="9">
    <source>
        <dbReference type="Proteomes" id="UP000243605"/>
    </source>
</evidence>
<dbReference type="RefSeq" id="WP_180366253.1">
    <property type="nucleotide sequence ID" value="NZ_FOIT01000004.1"/>
</dbReference>
<dbReference type="GO" id="GO:0006260">
    <property type="term" value="P:DNA replication"/>
    <property type="evidence" value="ECO:0007669"/>
    <property type="project" value="UniProtKB-KW"/>
</dbReference>
<evidence type="ECO:0000313" key="7">
    <source>
        <dbReference type="EMBL" id="HJE19377.1"/>
    </source>
</evidence>
<dbReference type="Proteomes" id="UP000763505">
    <property type="component" value="Unassembled WGS sequence"/>
</dbReference>
<dbReference type="EMBL" id="FOIT01000004">
    <property type="protein sequence ID" value="SEW05578.1"/>
    <property type="molecule type" value="Genomic_DNA"/>
</dbReference>
<evidence type="ECO:0000256" key="6">
    <source>
        <dbReference type="SAM" id="Coils"/>
    </source>
</evidence>
<proteinExistence type="predicted"/>